<dbReference type="GO" id="GO:0004190">
    <property type="term" value="F:aspartic-type endopeptidase activity"/>
    <property type="evidence" value="ECO:0007669"/>
    <property type="project" value="InterPro"/>
</dbReference>
<keyword evidence="1" id="KW-0378">Hydrolase</keyword>
<keyword evidence="2" id="KW-1185">Reference proteome</keyword>
<proteinExistence type="predicted"/>
<evidence type="ECO:0000313" key="1">
    <source>
        <dbReference type="EMBL" id="QTD47308.1"/>
    </source>
</evidence>
<protein>
    <submittedName>
        <fullName evidence="1">TIGR02281 family clan AA aspartic protease</fullName>
        <ecNumber evidence="1">3.4.23.-</ecNumber>
    </submittedName>
</protein>
<evidence type="ECO:0000313" key="2">
    <source>
        <dbReference type="Proteomes" id="UP000663903"/>
    </source>
</evidence>
<gene>
    <name evidence="1" type="ORF">J1M35_07700</name>
</gene>
<organism evidence="1 2">
    <name type="scientific">Ottowia testudinis</name>
    <dbReference type="NCBI Taxonomy" id="2816950"/>
    <lineage>
        <taxon>Bacteria</taxon>
        <taxon>Pseudomonadati</taxon>
        <taxon>Pseudomonadota</taxon>
        <taxon>Betaproteobacteria</taxon>
        <taxon>Burkholderiales</taxon>
        <taxon>Comamonadaceae</taxon>
        <taxon>Ottowia</taxon>
    </lineage>
</organism>
<reference evidence="1" key="1">
    <citation type="submission" date="2021-03" db="EMBL/GenBank/DDBJ databases">
        <title>Ottowia sp. 27C isolated from the cloaca of a Giant Asian pond turtle (Heosemys grandis).</title>
        <authorList>
            <person name="Spergser J."/>
            <person name="Busse H.-J."/>
        </authorList>
    </citation>
    <scope>NUCLEOTIDE SEQUENCE</scope>
    <source>
        <strain evidence="1">27C</strain>
    </source>
</reference>
<dbReference type="Gene3D" id="2.40.70.10">
    <property type="entry name" value="Acid Proteases"/>
    <property type="match status" value="1"/>
</dbReference>
<accession>A0A975CPI2</accession>
<sequence>MLGSKALLMVGGGAPRAVAPGETHQGVKVISTSGDQAVVVIDGQRVTLRVGEAPASVGGAAPSGGDRIALTADGRGHFLAQGSINNRPVQLMVDTGASVVAIGQGEADRLGLNYKAGRPVQMSTANGTAPGWLFKLGSLRVGDVVAYDVDAVVTPAPMPAILLGNSFLNRFNMRRDGDQMMLIKR</sequence>
<dbReference type="Proteomes" id="UP000663903">
    <property type="component" value="Chromosome"/>
</dbReference>
<dbReference type="KEGG" id="otd:J1M35_07700"/>
<dbReference type="EC" id="3.4.23.-" evidence="1"/>
<name>A0A975CPI2_9BURK</name>
<dbReference type="EMBL" id="CP071796">
    <property type="protein sequence ID" value="QTD47308.1"/>
    <property type="molecule type" value="Genomic_DNA"/>
</dbReference>
<dbReference type="GO" id="GO:0006508">
    <property type="term" value="P:proteolysis"/>
    <property type="evidence" value="ECO:0007669"/>
    <property type="project" value="UniProtKB-KW"/>
</dbReference>
<dbReference type="InterPro" id="IPR034122">
    <property type="entry name" value="Retropepsin-like_bacterial"/>
</dbReference>
<dbReference type="InterPro" id="IPR021109">
    <property type="entry name" value="Peptidase_aspartic_dom_sf"/>
</dbReference>
<dbReference type="InterPro" id="IPR001969">
    <property type="entry name" value="Aspartic_peptidase_AS"/>
</dbReference>
<dbReference type="NCBIfam" id="TIGR02281">
    <property type="entry name" value="clan_AA_DTGA"/>
    <property type="match status" value="1"/>
</dbReference>
<dbReference type="SUPFAM" id="SSF50630">
    <property type="entry name" value="Acid proteases"/>
    <property type="match status" value="1"/>
</dbReference>
<dbReference type="PROSITE" id="PS00141">
    <property type="entry name" value="ASP_PROTEASE"/>
    <property type="match status" value="1"/>
</dbReference>
<dbReference type="CDD" id="cd05483">
    <property type="entry name" value="retropepsin_like_bacteria"/>
    <property type="match status" value="1"/>
</dbReference>
<keyword evidence="1" id="KW-0645">Protease</keyword>
<dbReference type="InterPro" id="IPR011969">
    <property type="entry name" value="Clan_AA_Asp_peptidase_C"/>
</dbReference>
<dbReference type="Pfam" id="PF13975">
    <property type="entry name" value="gag-asp_proteas"/>
    <property type="match status" value="1"/>
</dbReference>
<dbReference type="AlphaFoldDB" id="A0A975CPI2"/>